<feature type="transmembrane region" description="Helical" evidence="4">
    <location>
        <begin position="80"/>
        <end position="99"/>
    </location>
</feature>
<proteinExistence type="inferred from homology"/>
<dbReference type="NCBIfam" id="TIGR03074">
    <property type="entry name" value="PQQ_membr_DH"/>
    <property type="match status" value="1"/>
</dbReference>
<dbReference type="RefSeq" id="WP_188408612.1">
    <property type="nucleotide sequence ID" value="NZ_BMCP01000001.1"/>
</dbReference>
<accession>A0A8J2YBW8</accession>
<keyword evidence="4" id="KW-0812">Transmembrane</keyword>
<evidence type="ECO:0000256" key="1">
    <source>
        <dbReference type="ARBA" id="ARBA00001931"/>
    </source>
</evidence>
<evidence type="ECO:0000256" key="2">
    <source>
        <dbReference type="ARBA" id="ARBA00008156"/>
    </source>
</evidence>
<keyword evidence="3" id="KW-0560">Oxidoreductase</keyword>
<evidence type="ECO:0000256" key="4">
    <source>
        <dbReference type="SAM" id="Phobius"/>
    </source>
</evidence>
<dbReference type="CDD" id="cd10280">
    <property type="entry name" value="PQQ_mGDH"/>
    <property type="match status" value="1"/>
</dbReference>
<dbReference type="InterPro" id="IPR002372">
    <property type="entry name" value="PQQ_rpt_dom"/>
</dbReference>
<comment type="cofactor">
    <cofactor evidence="1">
        <name>pyrroloquinoline quinone</name>
        <dbReference type="ChEBI" id="CHEBI:58442"/>
    </cofactor>
</comment>
<reference evidence="6" key="2">
    <citation type="submission" date="2020-09" db="EMBL/GenBank/DDBJ databases">
        <authorList>
            <person name="Sun Q."/>
            <person name="Sedlacek I."/>
        </authorList>
    </citation>
    <scope>NUCLEOTIDE SEQUENCE</scope>
    <source>
        <strain evidence="6">CCM 7684</strain>
    </source>
</reference>
<sequence length="805" mass="86761">MAAVITGLVVALLGAVILAGGIWLAVVGGSLFYILMGAGLLLSAYLLLRRRQSALAVYAGLLVVTFIWTLWEVGFDKWQWIPRGALITFIGLWMALPFVVRNLRNADIERGRNPSSSPALLRATVAVIAVLAVGAWFHDPVIVEGELPAQTAGAPATAPGGEAFPAEEWTAYGGTNAGQRYSSLSDIKVDNVKNLKVAWEHHTGDLKGPDDASEYTFEATPLKVNDTLYYCTPHNIVEALDPVTGELKWKFDPGLKPNAIYQHQTCRGVSYFDEALANSAPAVPAGALAPAPAPAADDCARRIIATTVDARMVAISADTGQLCQGFGQGGYVNLLENMPEVREATYMQTSAPLVARSGLIILGGSVADNYYENNTSGVIRAFDARTGAIVWKFDAQKPNETAPLAPGQTYEANSPVAWTTFSADEDLGLVYIPFGNKAPDQFGRNRTEQDEQFVDALVALDIATGQLRWKFQSSYHDLWDRDNPSQPTLIDLPMNGQTIPAVILPTKGGNLFVLNRQDGKPVLPVSEMQVSTETDVPNEKPSPVQPVSSLNFTPPPLTESDMWGVTPVDQLLCRVEFNKRRYDGNPFTPPTIGGSLVYPGNIGVFNWGSVAVDPVNKWLIATPIRLSHLYDVLPRPEGDTDDRLLTEEGTRPLNENLGGPYAVGISQFRSGIGLPCQTPPWGLMAGVDLTTGKTAWMRRNGTVRDQKIMGFTWPIPFPMGIIAHGGTLTTAGGVSFTAATLDNYLRAYDMRTGEKLWEARLPAGGQATPMTYRGSDGKQYVVLAAGGHGSIGTTPGDSVIAYTLE</sequence>
<feature type="domain" description="Pyrrolo-quinoline quinone repeat" evidence="5">
    <location>
        <begin position="169"/>
        <end position="781"/>
    </location>
</feature>
<dbReference type="Gene3D" id="2.140.10.10">
    <property type="entry name" value="Quinoprotein alcohol dehydrogenase-like superfamily"/>
    <property type="match status" value="1"/>
</dbReference>
<comment type="similarity">
    <text evidence="2">Belongs to the bacterial PQQ dehydrogenase family.</text>
</comment>
<dbReference type="InterPro" id="IPR011047">
    <property type="entry name" value="Quinoprotein_ADH-like_sf"/>
</dbReference>
<feature type="transmembrane region" description="Helical" evidence="4">
    <location>
        <begin position="55"/>
        <end position="74"/>
    </location>
</feature>
<comment type="caution">
    <text evidence="6">The sequence shown here is derived from an EMBL/GenBank/DDBJ whole genome shotgun (WGS) entry which is preliminary data.</text>
</comment>
<dbReference type="InterPro" id="IPR018391">
    <property type="entry name" value="PQQ_b-propeller_rpt"/>
</dbReference>
<dbReference type="Proteomes" id="UP000602745">
    <property type="component" value="Unassembled WGS sequence"/>
</dbReference>
<dbReference type="SUPFAM" id="SSF50998">
    <property type="entry name" value="Quinoprotein alcohol dehydrogenase-like"/>
    <property type="match status" value="1"/>
</dbReference>
<name>A0A8J2YBW8_9RHOB</name>
<keyword evidence="4" id="KW-1133">Transmembrane helix</keyword>
<protein>
    <submittedName>
        <fullName evidence="6">Quinoprotein</fullName>
    </submittedName>
</protein>
<dbReference type="InterPro" id="IPR017511">
    <property type="entry name" value="PQQ_mDH"/>
</dbReference>
<feature type="transmembrane region" description="Helical" evidence="4">
    <location>
        <begin position="119"/>
        <end position="137"/>
    </location>
</feature>
<keyword evidence="7" id="KW-1185">Reference proteome</keyword>
<dbReference type="EMBL" id="BMCP01000001">
    <property type="protein sequence ID" value="GGE34882.1"/>
    <property type="molecule type" value="Genomic_DNA"/>
</dbReference>
<reference evidence="6" key="1">
    <citation type="journal article" date="2014" name="Int. J. Syst. Evol. Microbiol.">
        <title>Complete genome sequence of Corynebacterium casei LMG S-19264T (=DSM 44701T), isolated from a smear-ripened cheese.</title>
        <authorList>
            <consortium name="US DOE Joint Genome Institute (JGI-PGF)"/>
            <person name="Walter F."/>
            <person name="Albersmeier A."/>
            <person name="Kalinowski J."/>
            <person name="Ruckert C."/>
        </authorList>
    </citation>
    <scope>NUCLEOTIDE SEQUENCE</scope>
    <source>
        <strain evidence="6">CCM 7684</strain>
    </source>
</reference>
<evidence type="ECO:0000313" key="6">
    <source>
        <dbReference type="EMBL" id="GGE34882.1"/>
    </source>
</evidence>
<evidence type="ECO:0000256" key="3">
    <source>
        <dbReference type="ARBA" id="ARBA00023002"/>
    </source>
</evidence>
<feature type="transmembrane region" description="Helical" evidence="4">
    <location>
        <begin position="29"/>
        <end position="48"/>
    </location>
</feature>
<dbReference type="PANTHER" id="PTHR32303">
    <property type="entry name" value="QUINOPROTEIN ALCOHOL DEHYDROGENASE (CYTOCHROME C)"/>
    <property type="match status" value="1"/>
</dbReference>
<dbReference type="GO" id="GO:0016020">
    <property type="term" value="C:membrane"/>
    <property type="evidence" value="ECO:0007669"/>
    <property type="project" value="InterPro"/>
</dbReference>
<dbReference type="GO" id="GO:0008876">
    <property type="term" value="F:quinoprotein glucose dehydrogenase activity"/>
    <property type="evidence" value="ECO:0007669"/>
    <property type="project" value="TreeGrafter"/>
</dbReference>
<gene>
    <name evidence="6" type="ORF">GCM10007276_10490</name>
</gene>
<dbReference type="AlphaFoldDB" id="A0A8J2YBW8"/>
<organism evidence="6 7">
    <name type="scientific">Agaricicola taiwanensis</name>
    <dbReference type="NCBI Taxonomy" id="591372"/>
    <lineage>
        <taxon>Bacteria</taxon>
        <taxon>Pseudomonadati</taxon>
        <taxon>Pseudomonadota</taxon>
        <taxon>Alphaproteobacteria</taxon>
        <taxon>Rhodobacterales</taxon>
        <taxon>Paracoccaceae</taxon>
        <taxon>Agaricicola</taxon>
    </lineage>
</organism>
<dbReference type="Pfam" id="PF01011">
    <property type="entry name" value="PQQ"/>
    <property type="match status" value="1"/>
</dbReference>
<dbReference type="GO" id="GO:0048038">
    <property type="term" value="F:quinone binding"/>
    <property type="evidence" value="ECO:0007669"/>
    <property type="project" value="InterPro"/>
</dbReference>
<keyword evidence="4" id="KW-0472">Membrane</keyword>
<dbReference type="SMART" id="SM00564">
    <property type="entry name" value="PQQ"/>
    <property type="match status" value="5"/>
</dbReference>
<dbReference type="PANTHER" id="PTHR32303:SF4">
    <property type="entry name" value="QUINOPROTEIN GLUCOSE DEHYDROGENASE"/>
    <property type="match status" value="1"/>
</dbReference>
<evidence type="ECO:0000313" key="7">
    <source>
        <dbReference type="Proteomes" id="UP000602745"/>
    </source>
</evidence>
<evidence type="ECO:0000259" key="5">
    <source>
        <dbReference type="Pfam" id="PF01011"/>
    </source>
</evidence>